<evidence type="ECO:0000256" key="2">
    <source>
        <dbReference type="ARBA" id="ARBA00005806"/>
    </source>
</evidence>
<dbReference type="OrthoDB" id="9810278at2"/>
<dbReference type="Proteomes" id="UP000267250">
    <property type="component" value="Chromosome"/>
</dbReference>
<evidence type="ECO:0000313" key="4">
    <source>
        <dbReference type="EMBL" id="AZR73061.1"/>
    </source>
</evidence>
<sequence length="424" mass="48195">MGDYYQMWKELGMDLERHDEFLAPVPGLYEDLFINQKNRPRAMEYFDFVVSEIHGLRVEELVNEKKNGNLVVSSFCVFVPEELIIAAGGSSIGLCAGAQFPIPAAEKVLPRDLCPLVKASVGFKLEKICPYFEVSDFVVGETTCDGKKKAWELLNEYIPTYVMELPQQKTKASQKLWEAEIKRFKEYIENKSGRTIDSENLAAAIELINKKRSVLQRLYNTRKVDPAPISGKDVLLITQLAFFDKPERFIEKVTTLCEELEQRVKEGKGVVSKGTPRIMITGTPMPLPHWKIHHLIETSGGIVVCEESCTGTRYFEQQVPEEGRNLDEQLASLAQRAMGINCACFTPNNERIDDVLRLAKEYQVDGVIYYNLQFCQTYNMEYRKISKALKAEGIPVIQIESDYSDSDTGQLKTRIQAFLEMLQG</sequence>
<proteinExistence type="inferred from homology"/>
<dbReference type="GO" id="GO:0051536">
    <property type="term" value="F:iron-sulfur cluster binding"/>
    <property type="evidence" value="ECO:0007669"/>
    <property type="project" value="UniProtKB-KW"/>
</dbReference>
<keyword evidence="3" id="KW-0479">Metal-binding</keyword>
<dbReference type="AlphaFoldDB" id="A0A3S9SXN6"/>
<dbReference type="GO" id="GO:0016836">
    <property type="term" value="F:hydro-lyase activity"/>
    <property type="evidence" value="ECO:0007669"/>
    <property type="project" value="UniProtKB-ARBA"/>
</dbReference>
<keyword evidence="5" id="KW-1185">Reference proteome</keyword>
<reference evidence="4 5" key="1">
    <citation type="submission" date="2016-07" db="EMBL/GenBank/DDBJ databases">
        <title>Genome and transcriptome analysis of iron-reducing fermentative bacteria Anoxybacter fermentans.</title>
        <authorList>
            <person name="Zeng X."/>
            <person name="Shao Z."/>
        </authorList>
    </citation>
    <scope>NUCLEOTIDE SEQUENCE [LARGE SCALE GENOMIC DNA]</scope>
    <source>
        <strain evidence="4 5">DY22613</strain>
    </source>
</reference>
<dbReference type="Gene3D" id="1.20.1270.370">
    <property type="match status" value="1"/>
</dbReference>
<gene>
    <name evidence="4" type="ORF">BBF96_06480</name>
</gene>
<dbReference type="InterPro" id="IPR010327">
    <property type="entry name" value="FldB/FldC_alpha/beta"/>
</dbReference>
<protein>
    <submittedName>
        <fullName evidence="4">3-hydroxyacyl-ACP dehydratase</fullName>
    </submittedName>
</protein>
<dbReference type="PANTHER" id="PTHR30548:SF1">
    <property type="entry name" value="DEHYDRATASE SUBUNIT MJ0007-RELATED"/>
    <property type="match status" value="1"/>
</dbReference>
<dbReference type="RefSeq" id="WP_127016391.1">
    <property type="nucleotide sequence ID" value="NZ_CP016379.1"/>
</dbReference>
<evidence type="ECO:0000256" key="1">
    <source>
        <dbReference type="ARBA" id="ARBA00001966"/>
    </source>
</evidence>
<comment type="similarity">
    <text evidence="2">Belongs to the FldB/FldC dehydratase alpha/beta subunit family.</text>
</comment>
<dbReference type="InterPro" id="IPR047678">
    <property type="entry name" value="YjiM-like"/>
</dbReference>
<dbReference type="EMBL" id="CP016379">
    <property type="protein sequence ID" value="AZR73061.1"/>
    <property type="molecule type" value="Genomic_DNA"/>
</dbReference>
<dbReference type="NCBIfam" id="NF040772">
    <property type="entry name" value="double_cubane"/>
    <property type="match status" value="1"/>
</dbReference>
<dbReference type="KEGG" id="aft:BBF96_06480"/>
<dbReference type="Gene3D" id="3.40.50.11900">
    <property type="match status" value="1"/>
</dbReference>
<accession>A0A3S9SXN6</accession>
<comment type="cofactor">
    <cofactor evidence="1">
        <name>[4Fe-4S] cluster</name>
        <dbReference type="ChEBI" id="CHEBI:49883"/>
    </cofactor>
</comment>
<dbReference type="Pfam" id="PF06050">
    <property type="entry name" value="HGD-D"/>
    <property type="match status" value="1"/>
</dbReference>
<keyword evidence="3" id="KW-0408">Iron</keyword>
<evidence type="ECO:0000256" key="3">
    <source>
        <dbReference type="ARBA" id="ARBA00023014"/>
    </source>
</evidence>
<organism evidence="4 5">
    <name type="scientific">Anoxybacter fermentans</name>
    <dbReference type="NCBI Taxonomy" id="1323375"/>
    <lineage>
        <taxon>Bacteria</taxon>
        <taxon>Bacillati</taxon>
        <taxon>Bacillota</taxon>
        <taxon>Clostridia</taxon>
        <taxon>Halanaerobiales</taxon>
        <taxon>Anoxybacter</taxon>
    </lineage>
</organism>
<evidence type="ECO:0000313" key="5">
    <source>
        <dbReference type="Proteomes" id="UP000267250"/>
    </source>
</evidence>
<dbReference type="PANTHER" id="PTHR30548">
    <property type="entry name" value="2-HYDROXYGLUTARYL-COA DEHYDRATASE, D-COMPONENT-RELATED"/>
    <property type="match status" value="1"/>
</dbReference>
<keyword evidence="3" id="KW-0411">Iron-sulfur</keyword>
<name>A0A3S9SXN6_9FIRM</name>
<dbReference type="Gene3D" id="3.40.50.11890">
    <property type="match status" value="1"/>
</dbReference>